<dbReference type="PROSITE" id="PS00862">
    <property type="entry name" value="OX2_COVAL_FAD"/>
    <property type="match status" value="1"/>
</dbReference>
<dbReference type="PANTHER" id="PTHR13878">
    <property type="entry name" value="GULONOLACTONE OXIDASE"/>
    <property type="match status" value="1"/>
</dbReference>
<reference evidence="5" key="1">
    <citation type="submission" date="2023-03" db="EMBL/GenBank/DDBJ databases">
        <title>Massive genome expansion in bonnet fungi (Mycena s.s.) driven by repeated elements and novel gene families across ecological guilds.</title>
        <authorList>
            <consortium name="Lawrence Berkeley National Laboratory"/>
            <person name="Harder C.B."/>
            <person name="Miyauchi S."/>
            <person name="Viragh M."/>
            <person name="Kuo A."/>
            <person name="Thoen E."/>
            <person name="Andreopoulos B."/>
            <person name="Lu D."/>
            <person name="Skrede I."/>
            <person name="Drula E."/>
            <person name="Henrissat B."/>
            <person name="Morin E."/>
            <person name="Kohler A."/>
            <person name="Barry K."/>
            <person name="LaButti K."/>
            <person name="Morin E."/>
            <person name="Salamov A."/>
            <person name="Lipzen A."/>
            <person name="Mereny Z."/>
            <person name="Hegedus B."/>
            <person name="Baldrian P."/>
            <person name="Stursova M."/>
            <person name="Weitz H."/>
            <person name="Taylor A."/>
            <person name="Grigoriev I.V."/>
            <person name="Nagy L.G."/>
            <person name="Martin F."/>
            <person name="Kauserud H."/>
        </authorList>
    </citation>
    <scope>NUCLEOTIDE SEQUENCE</scope>
    <source>
        <strain evidence="5">CBHHK182m</strain>
    </source>
</reference>
<feature type="signal peptide" evidence="3">
    <location>
        <begin position="1"/>
        <end position="18"/>
    </location>
</feature>
<dbReference type="Pfam" id="PF08031">
    <property type="entry name" value="BBE"/>
    <property type="match status" value="1"/>
</dbReference>
<keyword evidence="6" id="KW-1185">Reference proteome</keyword>
<feature type="domain" description="FAD-binding PCMH-type" evidence="4">
    <location>
        <begin position="116"/>
        <end position="296"/>
    </location>
</feature>
<dbReference type="Gene3D" id="3.30.465.10">
    <property type="match status" value="2"/>
</dbReference>
<evidence type="ECO:0000256" key="1">
    <source>
        <dbReference type="ARBA" id="ARBA00005466"/>
    </source>
</evidence>
<dbReference type="SUPFAM" id="SSF56176">
    <property type="entry name" value="FAD-binding/transporter-associated domain-like"/>
    <property type="match status" value="1"/>
</dbReference>
<dbReference type="Proteomes" id="UP001215598">
    <property type="component" value="Unassembled WGS sequence"/>
</dbReference>
<name>A0AAD7I154_9AGAR</name>
<dbReference type="InterPro" id="IPR050432">
    <property type="entry name" value="FAD-linked_Oxidoreductases_BP"/>
</dbReference>
<dbReference type="AlphaFoldDB" id="A0AAD7I154"/>
<keyword evidence="2" id="KW-0560">Oxidoreductase</keyword>
<dbReference type="InterPro" id="IPR016166">
    <property type="entry name" value="FAD-bd_PCMH"/>
</dbReference>
<dbReference type="PANTHER" id="PTHR13878:SF91">
    <property type="entry name" value="FAD BINDING DOMAIN PROTEIN (AFU_ORTHOLOGUE AFUA_6G12070)-RELATED"/>
    <property type="match status" value="1"/>
</dbReference>
<feature type="chain" id="PRO_5042185917" evidence="3">
    <location>
        <begin position="19"/>
        <end position="570"/>
    </location>
</feature>
<evidence type="ECO:0000256" key="2">
    <source>
        <dbReference type="ARBA" id="ARBA00023002"/>
    </source>
</evidence>
<protein>
    <submittedName>
        <fullName evidence="5">FAD-binding domain-containing protein</fullName>
    </submittedName>
</protein>
<sequence>MSVAPALTLLLCALLARTQENSTNSPHCRNIPGSPGYPTASVWNELNATVSGHLVKVIPSAKYCHSLPTGVCTDAEWTSAEFRGTIPGAMNEVNWEQGYDLNPPSLCLRNGTTCGQGDVPTYSVEAETVSDVQAAVKFSAAHNLRLAVKSSGHDFLGRSTAPNALLIRTTNFQNISFTGSFFIGSQDMGSAVTIGSGVHANTLYLQSKANSKIVVSPLAATVCTAGGYVQGAGHSALSPTFGLAADNVLEFHIVVASGELLQVNRNSHPDLFYALRGGGAGSWGVIVSATFRTFPTFNVSSNVIVLIAQNETAAAALVAVHAQHIFDWDSVHAGQYFLLTKNSTATASTYIFGLNTYMPNVSINESIALFSPFMEAATAIPGVFLDLQNYTYGNINDAVFQADDSVGNNAVLGSRLLPASIYHSPKEVGEAFVELANTGATEVLGHLVAGGKVAENANISSAVHPAWRTAKTHVILANAWDDAATLPEVNALRKSFQTTQLPILKKIAGPNAGAYSNEADLLEPDFQTTFFGPNYAKLSAIKKKYDPEDLFIVGAGVGSERWDEWGICRI</sequence>
<dbReference type="GO" id="GO:0016491">
    <property type="term" value="F:oxidoreductase activity"/>
    <property type="evidence" value="ECO:0007669"/>
    <property type="project" value="UniProtKB-KW"/>
</dbReference>
<dbReference type="GO" id="GO:0071949">
    <property type="term" value="F:FAD binding"/>
    <property type="evidence" value="ECO:0007669"/>
    <property type="project" value="InterPro"/>
</dbReference>
<evidence type="ECO:0000313" key="5">
    <source>
        <dbReference type="EMBL" id="KAJ7732683.1"/>
    </source>
</evidence>
<gene>
    <name evidence="5" type="ORF">B0H16DRAFT_1580691</name>
</gene>
<dbReference type="PROSITE" id="PS51387">
    <property type="entry name" value="FAD_PCMH"/>
    <property type="match status" value="1"/>
</dbReference>
<comment type="caution">
    <text evidence="5">The sequence shown here is derived from an EMBL/GenBank/DDBJ whole genome shotgun (WGS) entry which is preliminary data.</text>
</comment>
<keyword evidence="3" id="KW-0732">Signal</keyword>
<evidence type="ECO:0000313" key="6">
    <source>
        <dbReference type="Proteomes" id="UP001215598"/>
    </source>
</evidence>
<dbReference type="Pfam" id="PF01565">
    <property type="entry name" value="FAD_binding_4"/>
    <property type="match status" value="1"/>
</dbReference>
<comment type="similarity">
    <text evidence="1">Belongs to the oxygen-dependent FAD-linked oxidoreductase family.</text>
</comment>
<organism evidence="5 6">
    <name type="scientific">Mycena metata</name>
    <dbReference type="NCBI Taxonomy" id="1033252"/>
    <lineage>
        <taxon>Eukaryota</taxon>
        <taxon>Fungi</taxon>
        <taxon>Dikarya</taxon>
        <taxon>Basidiomycota</taxon>
        <taxon>Agaricomycotina</taxon>
        <taxon>Agaricomycetes</taxon>
        <taxon>Agaricomycetidae</taxon>
        <taxon>Agaricales</taxon>
        <taxon>Marasmiineae</taxon>
        <taxon>Mycenaceae</taxon>
        <taxon>Mycena</taxon>
    </lineage>
</organism>
<dbReference type="InterPro" id="IPR006093">
    <property type="entry name" value="Oxy_OxRdtase_FAD_BS"/>
</dbReference>
<evidence type="ECO:0000256" key="3">
    <source>
        <dbReference type="SAM" id="SignalP"/>
    </source>
</evidence>
<proteinExistence type="inferred from homology"/>
<accession>A0AAD7I154</accession>
<dbReference type="EMBL" id="JARKIB010000143">
    <property type="protein sequence ID" value="KAJ7732683.1"/>
    <property type="molecule type" value="Genomic_DNA"/>
</dbReference>
<dbReference type="InterPro" id="IPR012951">
    <property type="entry name" value="BBE"/>
</dbReference>
<evidence type="ECO:0000259" key="4">
    <source>
        <dbReference type="PROSITE" id="PS51387"/>
    </source>
</evidence>
<dbReference type="InterPro" id="IPR036318">
    <property type="entry name" value="FAD-bd_PCMH-like_sf"/>
</dbReference>
<dbReference type="InterPro" id="IPR006094">
    <property type="entry name" value="Oxid_FAD_bind_N"/>
</dbReference>
<dbReference type="InterPro" id="IPR016169">
    <property type="entry name" value="FAD-bd_PCMH_sub2"/>
</dbReference>